<dbReference type="InterPro" id="IPR052267">
    <property type="entry name" value="N-DRC_Component"/>
</dbReference>
<sequence>MDSLYEELVMNGIIKRCPNVKLSDYEGEYSYLGTTLRQANIEPMPSLRSSAVHDKAPLTKSVILAGPRGTGKKMLLHTICNETGANLFDLTPANIQGLYPGKDGLKMLIHLVLKDIKDMKK</sequence>
<dbReference type="SUPFAM" id="SSF52540">
    <property type="entry name" value="P-loop containing nucleoside triphosphate hydrolases"/>
    <property type="match status" value="1"/>
</dbReference>
<proteinExistence type="predicted"/>
<organism evidence="1 2">
    <name type="scientific">Tegillarca granosa</name>
    <name type="common">Malaysian cockle</name>
    <name type="synonym">Anadara granosa</name>
    <dbReference type="NCBI Taxonomy" id="220873"/>
    <lineage>
        <taxon>Eukaryota</taxon>
        <taxon>Metazoa</taxon>
        <taxon>Spiralia</taxon>
        <taxon>Lophotrochozoa</taxon>
        <taxon>Mollusca</taxon>
        <taxon>Bivalvia</taxon>
        <taxon>Autobranchia</taxon>
        <taxon>Pteriomorphia</taxon>
        <taxon>Arcoida</taxon>
        <taxon>Arcoidea</taxon>
        <taxon>Arcidae</taxon>
        <taxon>Tegillarca</taxon>
    </lineage>
</organism>
<dbReference type="Proteomes" id="UP001217089">
    <property type="component" value="Unassembled WGS sequence"/>
</dbReference>
<dbReference type="PANTHER" id="PTHR14690:SF0">
    <property type="entry name" value="IQ MOTIF CONTAINING WITH AAA DOMAIN 1"/>
    <property type="match status" value="1"/>
</dbReference>
<dbReference type="InterPro" id="IPR027417">
    <property type="entry name" value="P-loop_NTPase"/>
</dbReference>
<protein>
    <recommendedName>
        <fullName evidence="3">ATPase AAA-type core domain-containing protein</fullName>
    </recommendedName>
</protein>
<accession>A0ABQ9E999</accession>
<name>A0ABQ9E999_TEGGR</name>
<dbReference type="PANTHER" id="PTHR14690">
    <property type="entry name" value="IQ MOTIF CONTAINING WITH AAA DOMAIN 1"/>
    <property type="match status" value="1"/>
</dbReference>
<keyword evidence="2" id="KW-1185">Reference proteome</keyword>
<comment type="caution">
    <text evidence="1">The sequence shown here is derived from an EMBL/GenBank/DDBJ whole genome shotgun (WGS) entry which is preliminary data.</text>
</comment>
<dbReference type="EMBL" id="JARBDR010000918">
    <property type="protein sequence ID" value="KAJ8301908.1"/>
    <property type="molecule type" value="Genomic_DNA"/>
</dbReference>
<dbReference type="Gene3D" id="3.40.50.300">
    <property type="entry name" value="P-loop containing nucleotide triphosphate hydrolases"/>
    <property type="match status" value="1"/>
</dbReference>
<evidence type="ECO:0008006" key="3">
    <source>
        <dbReference type="Google" id="ProtNLM"/>
    </source>
</evidence>
<evidence type="ECO:0000313" key="1">
    <source>
        <dbReference type="EMBL" id="KAJ8301908.1"/>
    </source>
</evidence>
<evidence type="ECO:0000313" key="2">
    <source>
        <dbReference type="Proteomes" id="UP001217089"/>
    </source>
</evidence>
<gene>
    <name evidence="1" type="ORF">KUTeg_020895</name>
</gene>
<reference evidence="1 2" key="1">
    <citation type="submission" date="2022-12" db="EMBL/GenBank/DDBJ databases">
        <title>Chromosome-level genome of Tegillarca granosa.</title>
        <authorList>
            <person name="Kim J."/>
        </authorList>
    </citation>
    <scope>NUCLEOTIDE SEQUENCE [LARGE SCALE GENOMIC DNA]</scope>
    <source>
        <strain evidence="1">Teg-2019</strain>
        <tissue evidence="1">Adductor muscle</tissue>
    </source>
</reference>